<name>A0AAF0JE58_9BASI</name>
<proteinExistence type="inferred from homology"/>
<feature type="region of interest" description="Disordered" evidence="3">
    <location>
        <begin position="146"/>
        <end position="181"/>
    </location>
</feature>
<reference evidence="5" key="1">
    <citation type="submission" date="2023-02" db="EMBL/GenBank/DDBJ databases">
        <title>Mating type loci evolution in Malassezia.</title>
        <authorList>
            <person name="Coelho M.A."/>
        </authorList>
    </citation>
    <scope>NUCLEOTIDE SEQUENCE</scope>
    <source>
        <strain evidence="5">CBS 14136</strain>
    </source>
</reference>
<evidence type="ECO:0000259" key="4">
    <source>
        <dbReference type="PROSITE" id="PS51279"/>
    </source>
</evidence>
<evidence type="ECO:0000313" key="5">
    <source>
        <dbReference type="EMBL" id="WFD43215.1"/>
    </source>
</evidence>
<evidence type="ECO:0000256" key="2">
    <source>
        <dbReference type="ARBA" id="ARBA00019138"/>
    </source>
</evidence>
<dbReference type="PANTHER" id="PTHR48407">
    <property type="entry name" value="CRANIOFACIAL DEVELOPMENT PROTEIN 1"/>
    <property type="match status" value="1"/>
</dbReference>
<dbReference type="InterPro" id="IPR011421">
    <property type="entry name" value="BCNT-C"/>
</dbReference>
<dbReference type="Proteomes" id="UP001214628">
    <property type="component" value="Chromosome 2"/>
</dbReference>
<organism evidence="5 6">
    <name type="scientific">Malassezia psittaci</name>
    <dbReference type="NCBI Taxonomy" id="1821823"/>
    <lineage>
        <taxon>Eukaryota</taxon>
        <taxon>Fungi</taxon>
        <taxon>Dikarya</taxon>
        <taxon>Basidiomycota</taxon>
        <taxon>Ustilaginomycotina</taxon>
        <taxon>Malasseziomycetes</taxon>
        <taxon>Malasseziales</taxon>
        <taxon>Malasseziaceae</taxon>
        <taxon>Malassezia</taxon>
    </lineage>
</organism>
<evidence type="ECO:0000313" key="6">
    <source>
        <dbReference type="Proteomes" id="UP001214628"/>
    </source>
</evidence>
<sequence length="207" mass="22219">MTDVIELDAAGRDDHSEGQQPGSATAQDHVADTPDSNRDQAHEKKDSSSKTVDAAGITTPPDASTDEQKSADSTANKETPTSQDTDISKNSADTQVKKRVSQLGSLAAGTRKKRKSQLADLSAAAANQPVKLNTLEKSKLDWETYKGSRVASSNSQTMSEAEREELDAQTQGGGSGLGNVKGYLHRKEFLDRVRDRLDASEYDAHNS</sequence>
<dbReference type="AlphaFoldDB" id="A0AAF0JE58"/>
<gene>
    <name evidence="5" type="ORF">MPSI1_001871</name>
</gene>
<dbReference type="GO" id="GO:0000812">
    <property type="term" value="C:Swr1 complex"/>
    <property type="evidence" value="ECO:0007669"/>
    <property type="project" value="TreeGrafter"/>
</dbReference>
<dbReference type="EMBL" id="CP118376">
    <property type="protein sequence ID" value="WFD43215.1"/>
    <property type="molecule type" value="Genomic_DNA"/>
</dbReference>
<feature type="compositionally biased region" description="Polar residues" evidence="3">
    <location>
        <begin position="71"/>
        <end position="94"/>
    </location>
</feature>
<accession>A0AAF0JE58</accession>
<protein>
    <recommendedName>
        <fullName evidence="2">SWR1-complex protein 5</fullName>
    </recommendedName>
</protein>
<dbReference type="Pfam" id="PF07572">
    <property type="entry name" value="BCNT"/>
    <property type="match status" value="1"/>
</dbReference>
<comment type="similarity">
    <text evidence="1">Belongs to the SWC5 family.</text>
</comment>
<dbReference type="PROSITE" id="PS51279">
    <property type="entry name" value="BCNT_C"/>
    <property type="match status" value="1"/>
</dbReference>
<feature type="region of interest" description="Disordered" evidence="3">
    <location>
        <begin position="1"/>
        <end position="115"/>
    </location>
</feature>
<feature type="compositionally biased region" description="Basic and acidic residues" evidence="3">
    <location>
        <begin position="29"/>
        <end position="48"/>
    </location>
</feature>
<evidence type="ECO:0000256" key="1">
    <source>
        <dbReference type="ARBA" id="ARBA00010465"/>
    </source>
</evidence>
<keyword evidence="6" id="KW-1185">Reference proteome</keyword>
<feature type="domain" description="BCNT-C" evidence="4">
    <location>
        <begin position="112"/>
        <end position="207"/>
    </location>
</feature>
<evidence type="ECO:0000256" key="3">
    <source>
        <dbReference type="SAM" id="MobiDB-lite"/>
    </source>
</evidence>
<feature type="compositionally biased region" description="Polar residues" evidence="3">
    <location>
        <begin position="150"/>
        <end position="159"/>
    </location>
</feature>
<dbReference type="PANTHER" id="PTHR48407:SF1">
    <property type="entry name" value="CRANIOFACIAL DEVELOPMENT PROTEIN 1"/>
    <property type="match status" value="1"/>
</dbReference>
<dbReference type="InterPro" id="IPR027124">
    <property type="entry name" value="Swc5/CFDP1/2"/>
</dbReference>